<dbReference type="PIRSF" id="PIRSF029215">
    <property type="entry name" value="UCP029215"/>
    <property type="match status" value="1"/>
</dbReference>
<accession>A0A6M3KZ41</accession>
<evidence type="ECO:0000313" key="1">
    <source>
        <dbReference type="EMBL" id="QJA86465.1"/>
    </source>
</evidence>
<evidence type="ECO:0008006" key="2">
    <source>
        <dbReference type="Google" id="ProtNLM"/>
    </source>
</evidence>
<gene>
    <name evidence="1" type="ORF">MM415B02077_0006</name>
</gene>
<name>A0A6M3KZ41_9ZZZZ</name>
<dbReference type="Pfam" id="PF09979">
    <property type="entry name" value="DUF2213"/>
    <property type="match status" value="1"/>
</dbReference>
<proteinExistence type="predicted"/>
<dbReference type="EMBL" id="MT142636">
    <property type="protein sequence ID" value="QJA86465.1"/>
    <property type="molecule type" value="Genomic_DNA"/>
</dbReference>
<protein>
    <recommendedName>
        <fullName evidence="2">DUF2213 domain-containing protein</fullName>
    </recommendedName>
</protein>
<reference evidence="1" key="1">
    <citation type="submission" date="2020-03" db="EMBL/GenBank/DDBJ databases">
        <title>The deep terrestrial virosphere.</title>
        <authorList>
            <person name="Holmfeldt K."/>
            <person name="Nilsson E."/>
            <person name="Simone D."/>
            <person name="Lopez-Fernandez M."/>
            <person name="Wu X."/>
            <person name="de Brujin I."/>
            <person name="Lundin D."/>
            <person name="Andersson A."/>
            <person name="Bertilsson S."/>
            <person name="Dopson M."/>
        </authorList>
    </citation>
    <scope>NUCLEOTIDE SEQUENCE</scope>
    <source>
        <strain evidence="1">MM415B02077</strain>
    </source>
</reference>
<dbReference type="InterPro" id="IPR016913">
    <property type="entry name" value="UCP029215"/>
</dbReference>
<sequence>MQPYPKADAFIGDQVTRVQRCDRGQFRKMHTTPEGFVFADVLATRAGVFEYHNSDGSVRRELRPEEEVFSPTSLGTLGRKPLTLNHPVDGDVPVNVTVDNYSTFSVGAVGDQVSEEEGGFVKVSVSILRKDAIESVTSGKTTELSCGYSCVLDMQAGEWHDGTGYDCIQRDIRYNHLALVGAGRAGPEVRIRGDAVLSPFSLPIAPVDTKWDVSGAKERVGENLAAFLRLDGEVLQVADMQDGRLCVVADAVFAAAKAVQHKPNKTKIRGALGKLYQRLASHYNDQSIKVPWRHDSRRNTMPQIMISGVSHEVTDAVAAGYAALHEKSELLKADSGEFGKKMKELEDKLADMSAKFADKSKEYDTLKGELDAMKSSSKSDEDDKQSEFVRLFNERKDVLEVAGRVGVEVTDKHDNSAIMRAVVEKATGTSTADKSNDYVSGAYSYVKARADKQPGLTTLAGGLLPPGNPPPEEKKFDAVIADARAEYLKNITGAAS</sequence>
<organism evidence="1">
    <name type="scientific">viral metagenome</name>
    <dbReference type="NCBI Taxonomy" id="1070528"/>
    <lineage>
        <taxon>unclassified sequences</taxon>
        <taxon>metagenomes</taxon>
        <taxon>organismal metagenomes</taxon>
    </lineage>
</organism>
<dbReference type="AlphaFoldDB" id="A0A6M3KZ41"/>